<keyword evidence="10" id="KW-0547">Nucleotide-binding</keyword>
<dbReference type="SFLD" id="SFLDF00027">
    <property type="entry name" value="p-type_atpase"/>
    <property type="match status" value="1"/>
</dbReference>
<feature type="transmembrane region" description="Helical" evidence="18">
    <location>
        <begin position="787"/>
        <end position="805"/>
    </location>
</feature>
<evidence type="ECO:0000256" key="11">
    <source>
        <dbReference type="ARBA" id="ARBA00022840"/>
    </source>
</evidence>
<evidence type="ECO:0000256" key="12">
    <source>
        <dbReference type="ARBA" id="ARBA00022842"/>
    </source>
</evidence>
<dbReference type="Pfam" id="PF00122">
    <property type="entry name" value="E1-E2_ATPase"/>
    <property type="match status" value="1"/>
</dbReference>
<dbReference type="SFLD" id="SFLDG00002">
    <property type="entry name" value="C1.7:_P-type_atpase_like"/>
    <property type="match status" value="1"/>
</dbReference>
<reference evidence="20 21" key="1">
    <citation type="submission" date="2020-06" db="EMBL/GenBank/DDBJ databases">
        <authorList>
            <person name="Grouzdev D.S."/>
        </authorList>
    </citation>
    <scope>NUCLEOTIDE SEQUENCE [LARGE SCALE GENOMIC DNA]</scope>
    <source>
        <strain evidence="20 21">HO-A22</strain>
    </source>
</reference>
<evidence type="ECO:0000256" key="13">
    <source>
        <dbReference type="ARBA" id="ARBA00022967"/>
    </source>
</evidence>
<dbReference type="GO" id="GO:0005886">
    <property type="term" value="C:plasma membrane"/>
    <property type="evidence" value="ECO:0007669"/>
    <property type="project" value="UniProtKB-SubCell"/>
</dbReference>
<dbReference type="Gene3D" id="2.70.150.10">
    <property type="entry name" value="Calcium-transporting ATPase, cytoplasmic transduction domain A"/>
    <property type="match status" value="1"/>
</dbReference>
<dbReference type="SUPFAM" id="SSF81653">
    <property type="entry name" value="Calcium ATPase, transduction domain A"/>
    <property type="match status" value="1"/>
</dbReference>
<dbReference type="InterPro" id="IPR006415">
    <property type="entry name" value="P-type_ATPase_IIIB"/>
</dbReference>
<evidence type="ECO:0000256" key="9">
    <source>
        <dbReference type="ARBA" id="ARBA00022692"/>
    </source>
</evidence>
<keyword evidence="21" id="KW-1185">Reference proteome</keyword>
<dbReference type="PANTHER" id="PTHR42861">
    <property type="entry name" value="CALCIUM-TRANSPORTING ATPASE"/>
    <property type="match status" value="1"/>
</dbReference>
<feature type="transmembrane region" description="Helical" evidence="18">
    <location>
        <begin position="755"/>
        <end position="775"/>
    </location>
</feature>
<feature type="domain" description="Cation-transporting P-type ATPase N-terminal" evidence="19">
    <location>
        <begin position="9"/>
        <end position="82"/>
    </location>
</feature>
<gene>
    <name evidence="20" type="primary">mgtA</name>
    <name evidence="20" type="ORF">HT585_24020</name>
</gene>
<keyword evidence="15 18" id="KW-0472">Membrane</keyword>
<evidence type="ECO:0000256" key="7">
    <source>
        <dbReference type="ARBA" id="ARBA00022519"/>
    </source>
</evidence>
<proteinExistence type="inferred from homology"/>
<dbReference type="Pfam" id="PF13246">
    <property type="entry name" value="Cation_ATPase"/>
    <property type="match status" value="1"/>
</dbReference>
<keyword evidence="8" id="KW-0597">Phosphoprotein</keyword>
<dbReference type="InterPro" id="IPR001757">
    <property type="entry name" value="P_typ_ATPase"/>
</dbReference>
<comment type="subcellular location">
    <subcellularLocation>
        <location evidence="2">Cell inner membrane</location>
        <topology evidence="2">Multi-pass membrane protein</topology>
    </subcellularLocation>
</comment>
<dbReference type="InterPro" id="IPR018303">
    <property type="entry name" value="ATPase_P-typ_P_site"/>
</dbReference>
<dbReference type="InterPro" id="IPR036412">
    <property type="entry name" value="HAD-like_sf"/>
</dbReference>
<evidence type="ECO:0000256" key="8">
    <source>
        <dbReference type="ARBA" id="ARBA00022553"/>
    </source>
</evidence>
<evidence type="ECO:0000256" key="3">
    <source>
        <dbReference type="ARBA" id="ARBA00008746"/>
    </source>
</evidence>
<comment type="catalytic activity">
    <reaction evidence="17">
        <text>Mg(2+)(out) + ATP + H2O = Mg(2+)(in) + ADP + phosphate + H(+)</text>
        <dbReference type="Rhea" id="RHEA:10260"/>
        <dbReference type="ChEBI" id="CHEBI:15377"/>
        <dbReference type="ChEBI" id="CHEBI:15378"/>
        <dbReference type="ChEBI" id="CHEBI:18420"/>
        <dbReference type="ChEBI" id="CHEBI:30616"/>
        <dbReference type="ChEBI" id="CHEBI:43474"/>
        <dbReference type="ChEBI" id="CHEBI:456216"/>
        <dbReference type="EC" id="7.2.2.14"/>
    </reaction>
</comment>
<dbReference type="InterPro" id="IPR004014">
    <property type="entry name" value="ATPase_P-typ_cation-transptr_N"/>
</dbReference>
<keyword evidence="7" id="KW-0997">Cell inner membrane</keyword>
<evidence type="ECO:0000256" key="2">
    <source>
        <dbReference type="ARBA" id="ARBA00004429"/>
    </source>
</evidence>
<evidence type="ECO:0000259" key="19">
    <source>
        <dbReference type="SMART" id="SM00831"/>
    </source>
</evidence>
<comment type="similarity">
    <text evidence="3">Belongs to the cation transport ATPase (P-type) (TC 3.A.3) family. Type IIIB subfamily.</text>
</comment>
<comment type="function">
    <text evidence="1">Mediates magnesium influx to the cytosol.</text>
</comment>
<feature type="transmembrane region" description="Helical" evidence="18">
    <location>
        <begin position="811"/>
        <end position="835"/>
    </location>
</feature>
<dbReference type="InterPro" id="IPR044492">
    <property type="entry name" value="P_typ_ATPase_HD_dom"/>
</dbReference>
<feature type="transmembrane region" description="Helical" evidence="18">
    <location>
        <begin position="275"/>
        <end position="298"/>
    </location>
</feature>
<dbReference type="InterPro" id="IPR023214">
    <property type="entry name" value="HAD_sf"/>
</dbReference>
<evidence type="ECO:0000256" key="6">
    <source>
        <dbReference type="ARBA" id="ARBA00022475"/>
    </source>
</evidence>
<evidence type="ECO:0000256" key="17">
    <source>
        <dbReference type="ARBA" id="ARBA00047295"/>
    </source>
</evidence>
<keyword evidence="13" id="KW-1278">Translocase</keyword>
<dbReference type="Pfam" id="PF00690">
    <property type="entry name" value="Cation_ATPase_N"/>
    <property type="match status" value="1"/>
</dbReference>
<keyword evidence="12" id="KW-0460">Magnesium</keyword>
<evidence type="ECO:0000256" key="5">
    <source>
        <dbReference type="ARBA" id="ARBA00013555"/>
    </source>
</evidence>
<dbReference type="GO" id="GO:0016887">
    <property type="term" value="F:ATP hydrolysis activity"/>
    <property type="evidence" value="ECO:0007669"/>
    <property type="project" value="InterPro"/>
</dbReference>
<dbReference type="InterPro" id="IPR059000">
    <property type="entry name" value="ATPase_P-type_domA"/>
</dbReference>
<evidence type="ECO:0000256" key="18">
    <source>
        <dbReference type="SAM" id="Phobius"/>
    </source>
</evidence>
<dbReference type="EC" id="7.2.2.14" evidence="4"/>
<evidence type="ECO:0000256" key="4">
    <source>
        <dbReference type="ARBA" id="ARBA00012786"/>
    </source>
</evidence>
<comment type="caution">
    <text evidence="20">The sequence shown here is derived from an EMBL/GenBank/DDBJ whole genome shotgun (WGS) entry which is preliminary data.</text>
</comment>
<dbReference type="GO" id="GO:0005524">
    <property type="term" value="F:ATP binding"/>
    <property type="evidence" value="ECO:0007669"/>
    <property type="project" value="UniProtKB-KW"/>
</dbReference>
<keyword evidence="9 18" id="KW-0812">Transmembrane</keyword>
<dbReference type="InterPro" id="IPR023299">
    <property type="entry name" value="ATPase_P-typ_cyto_dom_N"/>
</dbReference>
<evidence type="ECO:0000256" key="10">
    <source>
        <dbReference type="ARBA" id="ARBA00022741"/>
    </source>
</evidence>
<accession>A0A7Y6UQE9</accession>
<dbReference type="Gene3D" id="3.40.1110.10">
    <property type="entry name" value="Calcium-transporting ATPase, cytoplasmic domain N"/>
    <property type="match status" value="1"/>
</dbReference>
<keyword evidence="11" id="KW-0067">ATP-binding</keyword>
<dbReference type="SFLD" id="SFLDS00003">
    <property type="entry name" value="Haloacid_Dehalogenase"/>
    <property type="match status" value="1"/>
</dbReference>
<name>A0A7Y6UQE9_9HYPH</name>
<evidence type="ECO:0000256" key="14">
    <source>
        <dbReference type="ARBA" id="ARBA00022989"/>
    </source>
</evidence>
<keyword evidence="14 18" id="KW-1133">Transmembrane helix</keyword>
<dbReference type="EMBL" id="JABWDU010000007">
    <property type="protein sequence ID" value="NVD41939.1"/>
    <property type="molecule type" value="Genomic_DNA"/>
</dbReference>
<feature type="transmembrane region" description="Helical" evidence="18">
    <location>
        <begin position="245"/>
        <end position="263"/>
    </location>
</feature>
<evidence type="ECO:0000256" key="1">
    <source>
        <dbReference type="ARBA" id="ARBA00003954"/>
    </source>
</evidence>
<feature type="transmembrane region" description="Helical" evidence="18">
    <location>
        <begin position="86"/>
        <end position="102"/>
    </location>
</feature>
<dbReference type="InterPro" id="IPR008250">
    <property type="entry name" value="ATPase_P-typ_transduc_dom_A_sf"/>
</dbReference>
<evidence type="ECO:0000313" key="21">
    <source>
        <dbReference type="Proteomes" id="UP000520198"/>
    </source>
</evidence>
<feature type="transmembrane region" description="Helical" evidence="18">
    <location>
        <begin position="62"/>
        <end position="80"/>
    </location>
</feature>
<sequence length="850" mass="91735">MGEATADAPYWSQDQAALAASLGSVPLGLTSDAAAAELALVGPNSVEDTVHLNALRLLLRQFESPLVLILAFAAAISLVLQQWVDAGIILAIVMGSSLLSFYQEYRASTAVEELKKRLALTCRVVRDGAEQQVSVSTIVPGDLILLSAGNLIPADGVVIDAADFLVTEASMTGESFPVEKRPGTIRPDAPITERTNSVFLGASVRSGTAKVLAVNTGRRTEFGAIAARLRARQPETDFARGVRQFGYLLIRVMIVIVLFVLTVNLLLDRPVVESLLFAVALAVGLSPELLPAIISVTLSAGARAMSKRGVIVRRLDAIENLGSMDILCTDKTGTLTEGTIVLSDVQDAAGRPSEKVRRLAFLNAAFETGIKNPLDAAIVAAGKGAGLTTSGLIKIDEIPYDFMRRRLTIVLAEGAAPTQHLFVTKGAFSNVLDICTSVDRNGVDVPLDAKARAELETLFKASGAEGFRVLAVATRRVAIEADYDRDDEREMTFCGFLVFYDPPKADAKRTIHDLNRLGIRIKVISGDNRYVTAHLAEAVGLDAKSMLTGEKLATLKDEALWHLAPRTDLFVEIDPQQKERIVRALQRTGHSLGYLGDGINDAPALHAADVGISVEEAVDVARESADIILLSRDLDVLRTGVEDGRQTFANTLKYISITTSANFGNMISMALATPLLPFLPLAAKQILLNNFLSDVPSIAISSDNVDPERVLRPQRWNIKDIRKFMVLFGLISSVFDLLTFGVLLLVFHANEATFQTAWFMISLLTELAVVLVLRTHKPAFRSKPSQLLLWSTVAVVVATFAIPFLGGSTSVFGFVPLSTAQLAAIVVIVLGYILATEMAKAWYFKFENST</sequence>
<dbReference type="Gene3D" id="3.40.50.1000">
    <property type="entry name" value="HAD superfamily/HAD-like"/>
    <property type="match status" value="1"/>
</dbReference>
<dbReference type="SMART" id="SM00831">
    <property type="entry name" value="Cation_ATPase_N"/>
    <property type="match status" value="1"/>
</dbReference>
<dbReference type="RefSeq" id="WP_176355310.1">
    <property type="nucleotide sequence ID" value="NZ_JABWDU010000007.1"/>
</dbReference>
<dbReference type="SUPFAM" id="SSF81665">
    <property type="entry name" value="Calcium ATPase, transmembrane domain M"/>
    <property type="match status" value="1"/>
</dbReference>
<dbReference type="InterPro" id="IPR006068">
    <property type="entry name" value="ATPase_P-typ_cation-transptr_C"/>
</dbReference>
<dbReference type="InterPro" id="IPR023298">
    <property type="entry name" value="ATPase_P-typ_TM_dom_sf"/>
</dbReference>
<dbReference type="SUPFAM" id="SSF56784">
    <property type="entry name" value="HAD-like"/>
    <property type="match status" value="1"/>
</dbReference>
<organism evidence="20 21">
    <name type="scientific">Ensifer oleiphilus</name>
    <dbReference type="NCBI Taxonomy" id="2742698"/>
    <lineage>
        <taxon>Bacteria</taxon>
        <taxon>Pseudomonadati</taxon>
        <taxon>Pseudomonadota</taxon>
        <taxon>Alphaproteobacteria</taxon>
        <taxon>Hyphomicrobiales</taxon>
        <taxon>Rhizobiaceae</taxon>
        <taxon>Sinorhizobium/Ensifer group</taxon>
        <taxon>Ensifer</taxon>
    </lineage>
</organism>
<evidence type="ECO:0000256" key="16">
    <source>
        <dbReference type="ARBA" id="ARBA00029806"/>
    </source>
</evidence>
<keyword evidence="6" id="KW-1003">Cell membrane</keyword>
<dbReference type="GO" id="GO:0015444">
    <property type="term" value="F:P-type magnesium transporter activity"/>
    <property type="evidence" value="ECO:0007669"/>
    <property type="project" value="UniProtKB-EC"/>
</dbReference>
<dbReference type="AlphaFoldDB" id="A0A7Y6UQE9"/>
<evidence type="ECO:0000313" key="20">
    <source>
        <dbReference type="EMBL" id="NVD41939.1"/>
    </source>
</evidence>
<dbReference type="Proteomes" id="UP000520198">
    <property type="component" value="Unassembled WGS sequence"/>
</dbReference>
<dbReference type="NCBIfam" id="TIGR01494">
    <property type="entry name" value="ATPase_P-type"/>
    <property type="match status" value="2"/>
</dbReference>
<protein>
    <recommendedName>
        <fullName evidence="5">Magnesium-transporting ATPase, P-type 1</fullName>
        <ecNumber evidence="4">7.2.2.14</ecNumber>
    </recommendedName>
    <alternativeName>
        <fullName evidence="16">Mg(2+) transport ATPase, P-type 1</fullName>
    </alternativeName>
</protein>
<dbReference type="Pfam" id="PF00689">
    <property type="entry name" value="Cation_ATPase_C"/>
    <property type="match status" value="1"/>
</dbReference>
<evidence type="ECO:0000256" key="15">
    <source>
        <dbReference type="ARBA" id="ARBA00023136"/>
    </source>
</evidence>
<dbReference type="Gene3D" id="1.20.1110.10">
    <property type="entry name" value="Calcium-transporting ATPase, transmembrane domain"/>
    <property type="match status" value="1"/>
</dbReference>
<dbReference type="NCBIfam" id="TIGR01524">
    <property type="entry name" value="ATPase-IIIB_Mg"/>
    <property type="match status" value="1"/>
</dbReference>
<dbReference type="PRINTS" id="PR01836">
    <property type="entry name" value="MGATPASE"/>
</dbReference>
<dbReference type="PROSITE" id="PS00154">
    <property type="entry name" value="ATPASE_E1_E2"/>
    <property type="match status" value="1"/>
</dbReference>
<feature type="transmembrane region" description="Helical" evidence="18">
    <location>
        <begin position="724"/>
        <end position="749"/>
    </location>
</feature>